<feature type="compositionally biased region" description="Low complexity" evidence="1">
    <location>
        <begin position="245"/>
        <end position="261"/>
    </location>
</feature>
<feature type="compositionally biased region" description="Polar residues" evidence="1">
    <location>
        <begin position="32"/>
        <end position="42"/>
    </location>
</feature>
<protein>
    <submittedName>
        <fullName evidence="2">Uncharacterized protein</fullName>
    </submittedName>
</protein>
<dbReference type="EMBL" id="CABIJS010000123">
    <property type="protein sequence ID" value="VUZ44241.1"/>
    <property type="molecule type" value="Genomic_DNA"/>
</dbReference>
<keyword evidence="3" id="KW-1185">Reference proteome</keyword>
<dbReference type="AlphaFoldDB" id="A0A564YAG1"/>
<sequence>MENGLSEFHLVSLPKDVKSLRIVELPYPSKNGKATRTPSPTKKCQELMFIDDGTSSNSSSATSTKEREKQRHLSGGESDKSTPRPVTNILRVCTNDNHSPPPSAPSPSPIPSPPPPPQSISPSSPSLSSPLPPPTPSCHDLSELTPAPSRRLPTVVVLGYQRAVVESQAAAERMHQQQMQQQQQIKHHKPTGSSHPLDCPLTLSIGSSGLIDHGLPTSPHGRNNRVKCSDDLPYFAQSPPPPQSSPTSDDINISPSISISPAYTPKAHSSTSPPITVQEASSQDQSTSPSTSPPDSSSPEKSLLSGSPPDVSTLWPRQVAEDAESIAESVYHQPPKAADRSAAYRLARRLFTLDGFKITDVAKHLCKRRFRDHPRDLFSP</sequence>
<feature type="compositionally biased region" description="Low complexity" evidence="1">
    <location>
        <begin position="54"/>
        <end position="63"/>
    </location>
</feature>
<name>A0A564YAG1_HYMDI</name>
<feature type="region of interest" description="Disordered" evidence="1">
    <location>
        <begin position="167"/>
        <end position="339"/>
    </location>
</feature>
<proteinExistence type="predicted"/>
<evidence type="ECO:0000313" key="2">
    <source>
        <dbReference type="EMBL" id="VUZ44241.1"/>
    </source>
</evidence>
<organism evidence="2 3">
    <name type="scientific">Hymenolepis diminuta</name>
    <name type="common">Rat tapeworm</name>
    <dbReference type="NCBI Taxonomy" id="6216"/>
    <lineage>
        <taxon>Eukaryota</taxon>
        <taxon>Metazoa</taxon>
        <taxon>Spiralia</taxon>
        <taxon>Lophotrochozoa</taxon>
        <taxon>Platyhelminthes</taxon>
        <taxon>Cestoda</taxon>
        <taxon>Eucestoda</taxon>
        <taxon>Cyclophyllidea</taxon>
        <taxon>Hymenolepididae</taxon>
        <taxon>Hymenolepis</taxon>
    </lineage>
</organism>
<accession>A0A564YAG1</accession>
<evidence type="ECO:0000313" key="3">
    <source>
        <dbReference type="Proteomes" id="UP000321570"/>
    </source>
</evidence>
<feature type="compositionally biased region" description="Low complexity" evidence="1">
    <location>
        <begin position="120"/>
        <end position="129"/>
    </location>
</feature>
<feature type="compositionally biased region" description="Low complexity" evidence="1">
    <location>
        <begin position="281"/>
        <end position="309"/>
    </location>
</feature>
<feature type="compositionally biased region" description="Pro residues" evidence="1">
    <location>
        <begin position="99"/>
        <end position="119"/>
    </location>
</feature>
<gene>
    <name evidence="2" type="ORF">WMSIL1_LOCUS4656</name>
</gene>
<dbReference type="Proteomes" id="UP000321570">
    <property type="component" value="Unassembled WGS sequence"/>
</dbReference>
<reference evidence="2 3" key="1">
    <citation type="submission" date="2019-07" db="EMBL/GenBank/DDBJ databases">
        <authorList>
            <person name="Jastrzebski P J."/>
            <person name="Paukszto L."/>
            <person name="Jastrzebski P J."/>
        </authorList>
    </citation>
    <scope>NUCLEOTIDE SEQUENCE [LARGE SCALE GENOMIC DNA]</scope>
    <source>
        <strain evidence="2 3">WMS-il1</strain>
    </source>
</reference>
<feature type="region of interest" description="Disordered" evidence="1">
    <location>
        <begin position="25"/>
        <end position="151"/>
    </location>
</feature>
<feature type="compositionally biased region" description="Polar residues" evidence="1">
    <location>
        <begin position="267"/>
        <end position="280"/>
    </location>
</feature>
<evidence type="ECO:0000256" key="1">
    <source>
        <dbReference type="SAM" id="MobiDB-lite"/>
    </source>
</evidence>